<dbReference type="EMBL" id="LVVM01001659">
    <property type="protein sequence ID" value="OJA18052.1"/>
    <property type="molecule type" value="Genomic_DNA"/>
</dbReference>
<proteinExistence type="predicted"/>
<name>A0A1J8R2D3_9AGAM</name>
<evidence type="ECO:0000313" key="2">
    <source>
        <dbReference type="Proteomes" id="UP000183567"/>
    </source>
</evidence>
<protein>
    <submittedName>
        <fullName evidence="1">Uncharacterized protein</fullName>
    </submittedName>
</protein>
<organism evidence="1 2">
    <name type="scientific">Rhizopogon vesiculosus</name>
    <dbReference type="NCBI Taxonomy" id="180088"/>
    <lineage>
        <taxon>Eukaryota</taxon>
        <taxon>Fungi</taxon>
        <taxon>Dikarya</taxon>
        <taxon>Basidiomycota</taxon>
        <taxon>Agaricomycotina</taxon>
        <taxon>Agaricomycetes</taxon>
        <taxon>Agaricomycetidae</taxon>
        <taxon>Boletales</taxon>
        <taxon>Suillineae</taxon>
        <taxon>Rhizopogonaceae</taxon>
        <taxon>Rhizopogon</taxon>
    </lineage>
</organism>
<reference evidence="1 2" key="1">
    <citation type="submission" date="2016-03" db="EMBL/GenBank/DDBJ databases">
        <title>Comparative genomics of the ectomycorrhizal sister species Rhizopogon vinicolor and Rhizopogon vesiculosus (Basidiomycota: Boletales) reveals a divergence of the mating type B locus.</title>
        <authorList>
            <person name="Mujic A.B."/>
            <person name="Kuo A."/>
            <person name="Tritt A."/>
            <person name="Lipzen A."/>
            <person name="Chen C."/>
            <person name="Johnson J."/>
            <person name="Sharma A."/>
            <person name="Barry K."/>
            <person name="Grigoriev I.V."/>
            <person name="Spatafora J.W."/>
        </authorList>
    </citation>
    <scope>NUCLEOTIDE SEQUENCE [LARGE SCALE GENOMIC DNA]</scope>
    <source>
        <strain evidence="1 2">AM-OR11-056</strain>
    </source>
</reference>
<comment type="caution">
    <text evidence="1">The sequence shown here is derived from an EMBL/GenBank/DDBJ whole genome shotgun (WGS) entry which is preliminary data.</text>
</comment>
<dbReference type="Proteomes" id="UP000183567">
    <property type="component" value="Unassembled WGS sequence"/>
</dbReference>
<evidence type="ECO:0000313" key="1">
    <source>
        <dbReference type="EMBL" id="OJA18052.1"/>
    </source>
</evidence>
<sequence length="200" mass="22639">MESVSGSDTTYEISVSESRLTVYAKDCEPLPKNCQPPKLPVWEVVFKVLCIIAVSRTSLGYWRNMEGTEWKEHTKAMINRFHYSNLTPPAVLVMYESGTTQGHVTMESCVVGMAFSLPGSRCLLFVSLKNWKIVRIRWTRLGYKGNPKPNPDVKGQQPYLPELSPRMHQPPLCLDLRHPRRGSVSAPLHHSSPTSVMLRC</sequence>
<accession>A0A1J8R2D3</accession>
<keyword evidence="2" id="KW-1185">Reference proteome</keyword>
<dbReference type="AlphaFoldDB" id="A0A1J8R2D3"/>
<gene>
    <name evidence="1" type="ORF">AZE42_11963</name>
</gene>